<gene>
    <name evidence="9" type="ORF">JJ842_07770</name>
</gene>
<keyword evidence="4" id="KW-0479">Metal-binding</keyword>
<dbReference type="CDD" id="cd01335">
    <property type="entry name" value="Radical_SAM"/>
    <property type="match status" value="1"/>
</dbReference>
<dbReference type="EMBL" id="JAEPLN010000001">
    <property type="protein sequence ID" value="MBO6971807.1"/>
    <property type="molecule type" value="Genomic_DNA"/>
</dbReference>
<evidence type="ECO:0000256" key="5">
    <source>
        <dbReference type="ARBA" id="ARBA00023004"/>
    </source>
</evidence>
<evidence type="ECO:0000256" key="1">
    <source>
        <dbReference type="ARBA" id="ARBA00001966"/>
    </source>
</evidence>
<proteinExistence type="predicted"/>
<dbReference type="SFLD" id="SFLDS00029">
    <property type="entry name" value="Radical_SAM"/>
    <property type="match status" value="1"/>
</dbReference>
<feature type="domain" description="4Fe4S-binding SPASM" evidence="8">
    <location>
        <begin position="202"/>
        <end position="259"/>
    </location>
</feature>
<keyword evidence="5" id="KW-0408">Iron</keyword>
<dbReference type="InterPro" id="IPR007197">
    <property type="entry name" value="rSAM"/>
</dbReference>
<name>A0A9D9G2E4_PROMR</name>
<dbReference type="PANTHER" id="PTHR43787">
    <property type="entry name" value="FEMO COFACTOR BIOSYNTHESIS PROTEIN NIFB-RELATED"/>
    <property type="match status" value="1"/>
</dbReference>
<reference evidence="9" key="1">
    <citation type="journal article" date="2021" name="Front. Mar. Sci.">
        <title>Genomes of Diverse Isolates of Prochlorococcus High-Light-Adapted Clade II in the Western Pacific Ocean.</title>
        <authorList>
            <person name="Yan W."/>
            <person name="Feng X."/>
            <person name="Zhang W."/>
            <person name="Nawaz M.Z."/>
            <person name="Luo T."/>
            <person name="Zhang R."/>
            <person name="Jiao N."/>
        </authorList>
    </citation>
    <scope>NUCLEOTIDE SEQUENCE</scope>
    <source>
        <strain evidence="9">CUG1433</strain>
    </source>
</reference>
<comment type="caution">
    <text evidence="9">The sequence shown here is derived from an EMBL/GenBank/DDBJ whole genome shotgun (WGS) entry which is preliminary data.</text>
</comment>
<evidence type="ECO:0000313" key="9">
    <source>
        <dbReference type="EMBL" id="MBO6971807.1"/>
    </source>
</evidence>
<dbReference type="Pfam" id="PF04055">
    <property type="entry name" value="Radical_SAM"/>
    <property type="match status" value="1"/>
</dbReference>
<dbReference type="InterPro" id="IPR058240">
    <property type="entry name" value="rSAM_sf"/>
</dbReference>
<dbReference type="InterPro" id="IPR023885">
    <property type="entry name" value="4Fe4S-binding_SPASM_dom"/>
</dbReference>
<dbReference type="InterPro" id="IPR013785">
    <property type="entry name" value="Aldolase_TIM"/>
</dbReference>
<evidence type="ECO:0000259" key="8">
    <source>
        <dbReference type="Pfam" id="PF13186"/>
    </source>
</evidence>
<dbReference type="AlphaFoldDB" id="A0A9D9G2E4"/>
<evidence type="ECO:0000256" key="4">
    <source>
        <dbReference type="ARBA" id="ARBA00022723"/>
    </source>
</evidence>
<dbReference type="GO" id="GO:0003824">
    <property type="term" value="F:catalytic activity"/>
    <property type="evidence" value="ECO:0007669"/>
    <property type="project" value="InterPro"/>
</dbReference>
<evidence type="ECO:0000256" key="2">
    <source>
        <dbReference type="ARBA" id="ARBA00022485"/>
    </source>
</evidence>
<evidence type="ECO:0000256" key="6">
    <source>
        <dbReference type="ARBA" id="ARBA00023014"/>
    </source>
</evidence>
<protein>
    <submittedName>
        <fullName evidence="9">SPASM domain-containing protein</fullName>
    </submittedName>
</protein>
<comment type="cofactor">
    <cofactor evidence="1">
        <name>[4Fe-4S] cluster</name>
        <dbReference type="ChEBI" id="CHEBI:49883"/>
    </cofactor>
</comment>
<dbReference type="GO" id="GO:0046872">
    <property type="term" value="F:metal ion binding"/>
    <property type="evidence" value="ECO:0007669"/>
    <property type="project" value="UniProtKB-KW"/>
</dbReference>
<evidence type="ECO:0000313" key="10">
    <source>
        <dbReference type="Proteomes" id="UP000668060"/>
    </source>
</evidence>
<organism evidence="9 10">
    <name type="scientific">Prochlorococcus marinus CUG1433</name>
    <dbReference type="NCBI Taxonomy" id="2774506"/>
    <lineage>
        <taxon>Bacteria</taxon>
        <taxon>Bacillati</taxon>
        <taxon>Cyanobacteriota</taxon>
        <taxon>Cyanophyceae</taxon>
        <taxon>Synechococcales</taxon>
        <taxon>Prochlorococcaceae</taxon>
        <taxon>Prochlorococcus</taxon>
    </lineage>
</organism>
<dbReference type="SUPFAM" id="SSF102114">
    <property type="entry name" value="Radical SAM enzymes"/>
    <property type="match status" value="1"/>
</dbReference>
<dbReference type="Gene3D" id="3.20.20.70">
    <property type="entry name" value="Aldolase class I"/>
    <property type="match status" value="1"/>
</dbReference>
<dbReference type="Proteomes" id="UP000668060">
    <property type="component" value="Unassembled WGS sequence"/>
</dbReference>
<dbReference type="PANTHER" id="PTHR43787:SF10">
    <property type="entry name" value="COFACTOR MODIFYING PROTEIN"/>
    <property type="match status" value="1"/>
</dbReference>
<keyword evidence="2" id="KW-0004">4Fe-4S</keyword>
<sequence length="262" mass="30033">MKRIIKRALALPYSLRRIKNSFNEIEVETISFCNRKCSYCPNVSLDRFNSEGSVLMDNNLLDEIFNQLKDIKFNGVFSPHMYGEPLLDPRIVNIVERINNLGAKSKIVTNGDYLTINLLDQLLEAGLKILYISKHSPKLGSAARKSIEYLKSKSNLNLEFQVLDFYTDFNTDRNMVGNRGGNLDIETKKKPPIMCPYVLYPVIDVNGTLVVCCQDFNSDYQLGNISERHISEIWNDPMNVSIRRNIFLGKFDLSICKQCLMD</sequence>
<evidence type="ECO:0000256" key="3">
    <source>
        <dbReference type="ARBA" id="ARBA00022691"/>
    </source>
</evidence>
<evidence type="ECO:0000259" key="7">
    <source>
        <dbReference type="Pfam" id="PF04055"/>
    </source>
</evidence>
<accession>A0A9D9G2E4</accession>
<dbReference type="CDD" id="cd21109">
    <property type="entry name" value="SPASM"/>
    <property type="match status" value="1"/>
</dbReference>
<feature type="domain" description="Radical SAM core" evidence="7">
    <location>
        <begin position="28"/>
        <end position="137"/>
    </location>
</feature>
<keyword evidence="3" id="KW-0949">S-adenosyl-L-methionine</keyword>
<keyword evidence="6" id="KW-0411">Iron-sulfur</keyword>
<dbReference type="Pfam" id="PF13186">
    <property type="entry name" value="SPASM"/>
    <property type="match status" value="1"/>
</dbReference>
<dbReference type="GO" id="GO:0051539">
    <property type="term" value="F:4 iron, 4 sulfur cluster binding"/>
    <property type="evidence" value="ECO:0007669"/>
    <property type="project" value="UniProtKB-KW"/>
</dbReference>